<evidence type="ECO:0000256" key="5">
    <source>
        <dbReference type="ARBA" id="ARBA00022443"/>
    </source>
</evidence>
<evidence type="ECO:0000256" key="1">
    <source>
        <dbReference type="ARBA" id="ARBA00000900"/>
    </source>
</evidence>
<feature type="compositionally biased region" description="Pro residues" evidence="15">
    <location>
        <begin position="850"/>
        <end position="861"/>
    </location>
</feature>
<dbReference type="PROSITE" id="PS50002">
    <property type="entry name" value="SH3"/>
    <property type="match status" value="4"/>
</dbReference>
<dbReference type="Pfam" id="PF14604">
    <property type="entry name" value="SH3_9"/>
    <property type="match status" value="1"/>
</dbReference>
<feature type="compositionally biased region" description="Low complexity" evidence="15">
    <location>
        <begin position="107"/>
        <end position="116"/>
    </location>
</feature>
<dbReference type="CDD" id="cd11785">
    <property type="entry name" value="SH3_SH3RF_C"/>
    <property type="match status" value="1"/>
</dbReference>
<comment type="similarity">
    <text evidence="3">Belongs to the SH3RF family.</text>
</comment>
<dbReference type="InterPro" id="IPR036028">
    <property type="entry name" value="SH3-like_dom_sf"/>
</dbReference>
<feature type="compositionally biased region" description="Low complexity" evidence="15">
    <location>
        <begin position="269"/>
        <end position="292"/>
    </location>
</feature>
<evidence type="ECO:0000259" key="16">
    <source>
        <dbReference type="PROSITE" id="PS50002"/>
    </source>
</evidence>
<evidence type="ECO:0000256" key="15">
    <source>
        <dbReference type="SAM" id="MobiDB-lite"/>
    </source>
</evidence>
<dbReference type="InterPro" id="IPR001841">
    <property type="entry name" value="Znf_RING"/>
</dbReference>
<dbReference type="FunFam" id="2.30.30.40:FF:000063">
    <property type="entry name" value="Putative E3 ubiquitin-protein ligase SH3RF1"/>
    <property type="match status" value="1"/>
</dbReference>
<keyword evidence="10" id="KW-0833">Ubl conjugation pathway</keyword>
<feature type="region of interest" description="Disordered" evidence="15">
    <location>
        <begin position="528"/>
        <end position="586"/>
    </location>
</feature>
<dbReference type="SMART" id="SM00326">
    <property type="entry name" value="SH3"/>
    <property type="match status" value="4"/>
</dbReference>
<dbReference type="InParanoid" id="C3XW57"/>
<dbReference type="Pfam" id="PF07653">
    <property type="entry name" value="SH3_2"/>
    <property type="match status" value="1"/>
</dbReference>
<feature type="domain" description="SH3" evidence="16">
    <location>
        <begin position="956"/>
        <end position="1015"/>
    </location>
</feature>
<dbReference type="InterPro" id="IPR028502">
    <property type="entry name" value="SH3RF3_RING-HC_Zfn"/>
</dbReference>
<evidence type="ECO:0000259" key="17">
    <source>
        <dbReference type="PROSITE" id="PS50089"/>
    </source>
</evidence>
<dbReference type="GO" id="GO:0016567">
    <property type="term" value="P:protein ubiquitination"/>
    <property type="evidence" value="ECO:0007669"/>
    <property type="project" value="UniProtKB-UniPathway"/>
</dbReference>
<dbReference type="eggNOG" id="KOG2177">
    <property type="taxonomic scope" value="Eukaryota"/>
</dbReference>
<evidence type="ECO:0000256" key="10">
    <source>
        <dbReference type="ARBA" id="ARBA00022786"/>
    </source>
</evidence>
<sequence length="1015" mass="108422">MMDEKVLEDLLECSVCLGRLTTNSKVLPCQHTFCRRCLEQIVRSKNELRCPECRILVTCSVDELPSNILLVRLLDGIKERRRTATASQGGSPKSSHSGQGGKGASGDAGAASQAQKTPAASRSSPVKTNTPHPCAKALYSYEAEEPGDLSFNKGDIIALRQRIDENWYQGELNGQIGFFPVSYVDVIHPLPPDQPTGKAKYKFDVTDNEEDKDCLTFEKDEIVTVIRRVDENWAEGMIGDKIGIFPISFVEMNEAAKSLIDSQAPARTDSQSPEDSPSSSAASGTQANSSSNHDSKSKKDKAKRHSFTLLTTSNKASHPQSNHRHSMEISAPVLISSSNPTAAARIDSNTLSSSAPSSSSPPTCTILIITSYCTVHHPHHHLLYRVQKQLQQRLPLLNLNLPPHQALLLHPPGINVNPTNMQQKVLARPSKHSQQRVGRSLIPAVVPHDRYVAKYSYKPQKSDELELKKADIYLVCEKMQDGWFKGTSLRTGQMGMFPGNYVQPLTRFFFFSNFLLKTNSTFVKKAVTSTTPTRSTSSAPARPASSAPPTRPTSSTPSARTTPSSSGRPASSNASKSGGGPPPQIVVTASTAAPQQVLVVKTSTGTSRVPVPVSPPAQLQSAHPHRSSVPVSRVPQPSPAVQSSRPASSTCVIHGKTTVAQARALAQPQNRTVAHMRGMNGAHHPQVVTVPNAQVPPQQQPPRHHVSVRPMVPGQVLMRPVATVPPQPQTRTVPVQAVQPQAMRHGARVLVQPSPNPRQAHSQHGGAMQNPPASHAPTSAAVTVTPPNMTAMPDVVANAGRSSPEGATGGAAAPPRPERKDKKEEDRRKGGFIRRLSGATAKKKTSKSGSPPPDCTPPPSPGATAAVPQDAQQLLGAQGGDPAQVAHGRSGSLPVDTDGQHSPEIHHHKSASLDSGVVPSPLAASSNNNGGTSGSGAAAAAAVPTTPNRRPQTAPLVRERFRAVVPYPPQGDAELELKVGDIVYVHKKREDGWFKGTLQRTGKTGLFPGSFVESF</sequence>
<feature type="region of interest" description="Disordered" evidence="15">
    <location>
        <begin position="82"/>
        <end position="131"/>
    </location>
</feature>
<feature type="compositionally biased region" description="Low complexity" evidence="15">
    <location>
        <begin position="528"/>
        <end position="576"/>
    </location>
</feature>
<keyword evidence="12" id="KW-0832">Ubl conjugation</keyword>
<dbReference type="GO" id="GO:0008270">
    <property type="term" value="F:zinc ion binding"/>
    <property type="evidence" value="ECO:0007669"/>
    <property type="project" value="UniProtKB-KW"/>
</dbReference>
<comment type="catalytic activity">
    <reaction evidence="1">
        <text>S-ubiquitinyl-[E2 ubiquitin-conjugating enzyme]-L-cysteine + [acceptor protein]-L-lysine = [E2 ubiquitin-conjugating enzyme]-L-cysteine + N(6)-ubiquitinyl-[acceptor protein]-L-lysine.</text>
        <dbReference type="EC" id="2.3.2.27"/>
    </reaction>
</comment>
<dbReference type="PRINTS" id="PR00452">
    <property type="entry name" value="SH3DOMAIN"/>
</dbReference>
<feature type="compositionally biased region" description="Polar residues" evidence="15">
    <location>
        <begin position="776"/>
        <end position="788"/>
    </location>
</feature>
<dbReference type="InterPro" id="IPR013083">
    <property type="entry name" value="Znf_RING/FYVE/PHD"/>
</dbReference>
<feature type="region of interest" description="Disordered" evidence="15">
    <location>
        <begin position="879"/>
        <end position="953"/>
    </location>
</feature>
<dbReference type="EMBL" id="GG666471">
    <property type="protein sequence ID" value="EEN67591.1"/>
    <property type="molecule type" value="Genomic_DNA"/>
</dbReference>
<evidence type="ECO:0000256" key="7">
    <source>
        <dbReference type="ARBA" id="ARBA00022723"/>
    </source>
</evidence>
<accession>C3XW57</accession>
<feature type="compositionally biased region" description="Polar residues" evidence="15">
    <location>
        <begin position="118"/>
        <end position="131"/>
    </location>
</feature>
<dbReference type="Pfam" id="PF00097">
    <property type="entry name" value="zf-C3HC4"/>
    <property type="match status" value="1"/>
</dbReference>
<keyword evidence="6" id="KW-0808">Transferase</keyword>
<evidence type="ECO:0000256" key="12">
    <source>
        <dbReference type="ARBA" id="ARBA00022843"/>
    </source>
</evidence>
<feature type="region of interest" description="Disordered" evidence="15">
    <location>
        <begin position="261"/>
        <end position="303"/>
    </location>
</feature>
<reference evidence="18" key="1">
    <citation type="journal article" date="2008" name="Nature">
        <title>The amphioxus genome and the evolution of the chordate karyotype.</title>
        <authorList>
            <consortium name="US DOE Joint Genome Institute (JGI-PGF)"/>
            <person name="Putnam N.H."/>
            <person name="Butts T."/>
            <person name="Ferrier D.E.K."/>
            <person name="Furlong R.F."/>
            <person name="Hellsten U."/>
            <person name="Kawashima T."/>
            <person name="Robinson-Rechavi M."/>
            <person name="Shoguchi E."/>
            <person name="Terry A."/>
            <person name="Yu J.-K."/>
            <person name="Benito-Gutierrez E.L."/>
            <person name="Dubchak I."/>
            <person name="Garcia-Fernandez J."/>
            <person name="Gibson-Brown J.J."/>
            <person name="Grigoriev I.V."/>
            <person name="Horton A.C."/>
            <person name="de Jong P.J."/>
            <person name="Jurka J."/>
            <person name="Kapitonov V.V."/>
            <person name="Kohara Y."/>
            <person name="Kuroki Y."/>
            <person name="Lindquist E."/>
            <person name="Lucas S."/>
            <person name="Osoegawa K."/>
            <person name="Pennacchio L.A."/>
            <person name="Salamov A.A."/>
            <person name="Satou Y."/>
            <person name="Sauka-Spengler T."/>
            <person name="Schmutz J."/>
            <person name="Shin-I T."/>
            <person name="Toyoda A."/>
            <person name="Bronner-Fraser M."/>
            <person name="Fujiyama A."/>
            <person name="Holland L.Z."/>
            <person name="Holland P.W.H."/>
            <person name="Satoh N."/>
            <person name="Rokhsar D.S."/>
        </authorList>
    </citation>
    <scope>NUCLEOTIDE SEQUENCE [LARGE SCALE GENOMIC DNA]</scope>
    <source>
        <strain evidence="18">S238N-H82</strain>
        <tissue evidence="18">Testes</tissue>
    </source>
</reference>
<dbReference type="Pfam" id="PF00018">
    <property type="entry name" value="SH3_1"/>
    <property type="match status" value="2"/>
</dbReference>
<dbReference type="SMART" id="SM00184">
    <property type="entry name" value="RING"/>
    <property type="match status" value="1"/>
</dbReference>
<keyword evidence="5 14" id="KW-0728">SH3 domain</keyword>
<evidence type="ECO:0000256" key="3">
    <source>
        <dbReference type="ARBA" id="ARBA00008649"/>
    </source>
</evidence>
<dbReference type="InterPro" id="IPR018957">
    <property type="entry name" value="Znf_C3HC4_RING-type"/>
</dbReference>
<feature type="compositionally biased region" description="Low complexity" evidence="15">
    <location>
        <begin position="923"/>
        <end position="942"/>
    </location>
</feature>
<proteinExistence type="inferred from homology"/>
<evidence type="ECO:0000256" key="9">
    <source>
        <dbReference type="ARBA" id="ARBA00022771"/>
    </source>
</evidence>
<feature type="compositionally biased region" description="Low complexity" evidence="15">
    <location>
        <begin position="804"/>
        <end position="813"/>
    </location>
</feature>
<feature type="region of interest" description="Disordered" evidence="15">
    <location>
        <begin position="752"/>
        <end position="866"/>
    </location>
</feature>
<dbReference type="PROSITE" id="PS50089">
    <property type="entry name" value="ZF_RING_2"/>
    <property type="match status" value="1"/>
</dbReference>
<protein>
    <recommendedName>
        <fullName evidence="4">RING-type E3 ubiquitin transferase</fullName>
        <ecNumber evidence="4">2.3.2.27</ecNumber>
    </recommendedName>
</protein>
<dbReference type="GO" id="GO:0061630">
    <property type="term" value="F:ubiquitin protein ligase activity"/>
    <property type="evidence" value="ECO:0007669"/>
    <property type="project" value="UniProtKB-EC"/>
</dbReference>
<feature type="compositionally biased region" description="Low complexity" evidence="15">
    <location>
        <begin position="86"/>
        <end position="97"/>
    </location>
</feature>
<dbReference type="SUPFAM" id="SSF50044">
    <property type="entry name" value="SH3-domain"/>
    <property type="match status" value="4"/>
</dbReference>
<dbReference type="InterPro" id="IPR001452">
    <property type="entry name" value="SH3_domain"/>
</dbReference>
<dbReference type="EC" id="2.3.2.27" evidence="4"/>
<dbReference type="FunFam" id="2.30.30.40:FF:000091">
    <property type="entry name" value="Putative E3 ubiquitin-protein ligase SH3RF1"/>
    <property type="match status" value="1"/>
</dbReference>
<dbReference type="STRING" id="7739.C3XW57"/>
<feature type="region of interest" description="Disordered" evidence="15">
    <location>
        <begin position="603"/>
        <end position="649"/>
    </location>
</feature>
<dbReference type="PRINTS" id="PR00499">
    <property type="entry name" value="P67PHOX"/>
</dbReference>
<feature type="domain" description="SH3" evidence="16">
    <location>
        <begin position="446"/>
        <end position="507"/>
    </location>
</feature>
<feature type="domain" description="SH3" evidence="16">
    <location>
        <begin position="192"/>
        <end position="255"/>
    </location>
</feature>
<dbReference type="InterPro" id="IPR035816">
    <property type="entry name" value="SH3RF1/SH3RF3_SH3_4"/>
</dbReference>
<dbReference type="AlphaFoldDB" id="C3XW57"/>
<feature type="compositionally biased region" description="Low complexity" evidence="15">
    <location>
        <begin position="627"/>
        <end position="649"/>
    </location>
</feature>
<evidence type="ECO:0000256" key="14">
    <source>
        <dbReference type="PROSITE-ProRule" id="PRU00192"/>
    </source>
</evidence>
<dbReference type="PANTHER" id="PTHR14167:SF51">
    <property type="entry name" value="RING-TYPE E3 UBIQUITIN TRANSFERASE"/>
    <property type="match status" value="1"/>
</dbReference>
<dbReference type="CDD" id="cd16750">
    <property type="entry name" value="RING-HC_SH3RF3"/>
    <property type="match status" value="1"/>
</dbReference>
<feature type="compositionally biased region" description="Basic and acidic residues" evidence="15">
    <location>
        <begin position="816"/>
        <end position="829"/>
    </location>
</feature>
<evidence type="ECO:0000256" key="6">
    <source>
        <dbReference type="ARBA" id="ARBA00022679"/>
    </source>
</evidence>
<keyword evidence="7" id="KW-0479">Metal-binding</keyword>
<dbReference type="SUPFAM" id="SSF57850">
    <property type="entry name" value="RING/U-box"/>
    <property type="match status" value="1"/>
</dbReference>
<name>C3XW57_BRAFL</name>
<dbReference type="Gene3D" id="2.30.30.40">
    <property type="entry name" value="SH3 Domains"/>
    <property type="match status" value="4"/>
</dbReference>
<dbReference type="CDD" id="cd11787">
    <property type="entry name" value="SH3_SH3RF_2"/>
    <property type="match status" value="1"/>
</dbReference>
<dbReference type="InterPro" id="IPR017907">
    <property type="entry name" value="Znf_RING_CS"/>
</dbReference>
<dbReference type="Gene3D" id="3.30.40.10">
    <property type="entry name" value="Zinc/RING finger domain, C3HC4 (zinc finger)"/>
    <property type="match status" value="1"/>
</dbReference>
<dbReference type="PANTHER" id="PTHR14167">
    <property type="entry name" value="SH3 DOMAIN-CONTAINING"/>
    <property type="match status" value="1"/>
</dbReference>
<evidence type="ECO:0000256" key="13">
    <source>
        <dbReference type="PROSITE-ProRule" id="PRU00175"/>
    </source>
</evidence>
<dbReference type="InterPro" id="IPR050384">
    <property type="entry name" value="Endophilin_SH3RF"/>
</dbReference>
<organism>
    <name type="scientific">Branchiostoma floridae</name>
    <name type="common">Florida lancelet</name>
    <name type="synonym">Amphioxus</name>
    <dbReference type="NCBI Taxonomy" id="7739"/>
    <lineage>
        <taxon>Eukaryota</taxon>
        <taxon>Metazoa</taxon>
        <taxon>Chordata</taxon>
        <taxon>Cephalochordata</taxon>
        <taxon>Leptocardii</taxon>
        <taxon>Amphioxiformes</taxon>
        <taxon>Branchiostomatidae</taxon>
        <taxon>Branchiostoma</taxon>
    </lineage>
</organism>
<dbReference type="CDD" id="cd11783">
    <property type="entry name" value="SH3_SH3RF_3"/>
    <property type="match status" value="1"/>
</dbReference>
<dbReference type="PROSITE" id="PS00518">
    <property type="entry name" value="ZF_RING_1"/>
    <property type="match status" value="1"/>
</dbReference>
<evidence type="ECO:0000256" key="2">
    <source>
        <dbReference type="ARBA" id="ARBA00004906"/>
    </source>
</evidence>
<keyword evidence="9 13" id="KW-0863">Zinc-finger</keyword>
<dbReference type="CDD" id="cd11786">
    <property type="entry name" value="SH3_SH3RF_1"/>
    <property type="match status" value="1"/>
</dbReference>
<evidence type="ECO:0000313" key="18">
    <source>
        <dbReference type="EMBL" id="EEN67591.1"/>
    </source>
</evidence>
<feature type="domain" description="RING-type" evidence="17">
    <location>
        <begin position="13"/>
        <end position="54"/>
    </location>
</feature>
<keyword evidence="8" id="KW-0677">Repeat</keyword>
<feature type="domain" description="SH3" evidence="16">
    <location>
        <begin position="130"/>
        <end position="189"/>
    </location>
</feature>
<gene>
    <name evidence="18" type="ORF">BRAFLDRAFT_63771</name>
</gene>
<evidence type="ECO:0000256" key="11">
    <source>
        <dbReference type="ARBA" id="ARBA00022833"/>
    </source>
</evidence>
<comment type="pathway">
    <text evidence="2">Protein modification; protein ubiquitination.</text>
</comment>
<keyword evidence="11" id="KW-0862">Zinc</keyword>
<evidence type="ECO:0000256" key="8">
    <source>
        <dbReference type="ARBA" id="ARBA00022737"/>
    </source>
</evidence>
<dbReference type="UniPathway" id="UPA00143"/>
<dbReference type="FunFam" id="3.30.40.10:FF:000077">
    <property type="entry name" value="E3 ubiquitin-protein ligase SH3RF1 isoform X1"/>
    <property type="match status" value="1"/>
</dbReference>
<dbReference type="FunFam" id="2.30.30.40:FF:000072">
    <property type="entry name" value="Unconventional Myosin IB"/>
    <property type="match status" value="1"/>
</dbReference>
<evidence type="ECO:0000256" key="4">
    <source>
        <dbReference type="ARBA" id="ARBA00012483"/>
    </source>
</evidence>